<keyword evidence="2" id="KW-0805">Transcription regulation</keyword>
<dbReference type="PANTHER" id="PTHR30265:SF4">
    <property type="entry name" value="KOW MOTIF FAMILY PROTEIN, EXPRESSED"/>
    <property type="match status" value="1"/>
</dbReference>
<dbReference type="InterPro" id="IPR006645">
    <property type="entry name" value="NGN-like_dom"/>
</dbReference>
<dbReference type="PANTHER" id="PTHR30265">
    <property type="entry name" value="RHO-INTERACTING TRANSCRIPTION TERMINATION FACTOR NUSG"/>
    <property type="match status" value="1"/>
</dbReference>
<accession>A0A238VLV2</accession>
<dbReference type="EMBL" id="FZNY01000001">
    <property type="protein sequence ID" value="SNR35144.1"/>
    <property type="molecule type" value="Genomic_DNA"/>
</dbReference>
<dbReference type="SMART" id="SM00738">
    <property type="entry name" value="NGN"/>
    <property type="match status" value="1"/>
</dbReference>
<dbReference type="Gene3D" id="3.30.70.940">
    <property type="entry name" value="NusG, N-terminal domain"/>
    <property type="match status" value="1"/>
</dbReference>
<dbReference type="RefSeq" id="WP_089369389.1">
    <property type="nucleotide sequence ID" value="NZ_BMEP01000002.1"/>
</dbReference>
<evidence type="ECO:0000256" key="3">
    <source>
        <dbReference type="ARBA" id="ARBA00023163"/>
    </source>
</evidence>
<evidence type="ECO:0000256" key="1">
    <source>
        <dbReference type="ARBA" id="ARBA00022814"/>
    </source>
</evidence>
<dbReference type="AlphaFoldDB" id="A0A238VLV2"/>
<dbReference type="InterPro" id="IPR036735">
    <property type="entry name" value="NGN_dom_sf"/>
</dbReference>
<evidence type="ECO:0000313" key="6">
    <source>
        <dbReference type="Proteomes" id="UP000198379"/>
    </source>
</evidence>
<keyword evidence="1" id="KW-0889">Transcription antitermination</keyword>
<dbReference type="InterPro" id="IPR043425">
    <property type="entry name" value="NusG-like"/>
</dbReference>
<keyword evidence="3" id="KW-0804">Transcription</keyword>
<evidence type="ECO:0000256" key="2">
    <source>
        <dbReference type="ARBA" id="ARBA00023015"/>
    </source>
</evidence>
<organism evidence="5 6">
    <name type="scientific">Dokdonia pacifica</name>
    <dbReference type="NCBI Taxonomy" id="1627892"/>
    <lineage>
        <taxon>Bacteria</taxon>
        <taxon>Pseudomonadati</taxon>
        <taxon>Bacteroidota</taxon>
        <taxon>Flavobacteriia</taxon>
        <taxon>Flavobacteriales</taxon>
        <taxon>Flavobacteriaceae</taxon>
        <taxon>Dokdonia</taxon>
    </lineage>
</organism>
<protein>
    <submittedName>
        <fullName evidence="5">Transcription antitermination protein nusG</fullName>
    </submittedName>
</protein>
<name>A0A238VLV2_9FLAO</name>
<feature type="domain" description="NusG-like N-terminal" evidence="4">
    <location>
        <begin position="6"/>
        <end position="104"/>
    </location>
</feature>
<reference evidence="5 6" key="1">
    <citation type="submission" date="2017-06" db="EMBL/GenBank/DDBJ databases">
        <authorList>
            <person name="Kim H.J."/>
            <person name="Triplett B.A."/>
        </authorList>
    </citation>
    <scope>NUCLEOTIDE SEQUENCE [LARGE SCALE GENOMIC DNA]</scope>
    <source>
        <strain evidence="5 6">DSM 25597</strain>
    </source>
</reference>
<keyword evidence="6" id="KW-1185">Reference proteome</keyword>
<dbReference type="Pfam" id="PF02357">
    <property type="entry name" value="NusG"/>
    <property type="match status" value="1"/>
</dbReference>
<dbReference type="Proteomes" id="UP000198379">
    <property type="component" value="Unassembled WGS sequence"/>
</dbReference>
<proteinExistence type="predicted"/>
<dbReference type="OrthoDB" id="9796143at2"/>
<dbReference type="GO" id="GO:0006354">
    <property type="term" value="P:DNA-templated transcription elongation"/>
    <property type="evidence" value="ECO:0007669"/>
    <property type="project" value="InterPro"/>
</dbReference>
<evidence type="ECO:0000313" key="5">
    <source>
        <dbReference type="EMBL" id="SNR35144.1"/>
    </source>
</evidence>
<dbReference type="NCBIfam" id="NF033644">
    <property type="entry name" value="antiterm_UpxY"/>
    <property type="match status" value="1"/>
</dbReference>
<dbReference type="SUPFAM" id="SSF82679">
    <property type="entry name" value="N-utilization substance G protein NusG, N-terminal domain"/>
    <property type="match status" value="1"/>
</dbReference>
<gene>
    <name evidence="5" type="ORF">SAMN06265376_1014</name>
</gene>
<evidence type="ECO:0000259" key="4">
    <source>
        <dbReference type="SMART" id="SM00738"/>
    </source>
</evidence>
<sequence length="175" mass="19943">MGNLLKTGWYILYVKSRHERKVDNLLREVGLESFLPLVKTIRVWSDRKKMIEMPLFPSYVFVKIETAKDFHKAFSINGACTFVKCGQSYSTIRESEIQKIKFLLNTEDIVDVEKTTDSLEQGEIALIQYGAFSGLECEVLKVNNSSKVVVRMDSINQNITATLPSHYLSKLSKAV</sequence>
<dbReference type="GO" id="GO:0031564">
    <property type="term" value="P:transcription antitermination"/>
    <property type="evidence" value="ECO:0007669"/>
    <property type="project" value="UniProtKB-KW"/>
</dbReference>